<dbReference type="PROSITE" id="PS51332">
    <property type="entry name" value="B12_BINDING"/>
    <property type="match status" value="1"/>
</dbReference>
<keyword evidence="5" id="KW-0170">Cobalt</keyword>
<sequence>MESGKNRLLFKDKPVKVLLAKPGIDGHDRGILVLAKAFRDAGMEVLYAGLLPTPESVVETAVNEDVDVVALSLLNGAHLTVFRKVADIMKSKGIDDIALVGGGTIPDEDKPELEAIGVTGNYGPGTPLSVIIDHVTTRAAEARKKKISR</sequence>
<evidence type="ECO:0000256" key="4">
    <source>
        <dbReference type="ARBA" id="ARBA00023235"/>
    </source>
</evidence>
<dbReference type="GO" id="GO:0031419">
    <property type="term" value="F:cobalamin binding"/>
    <property type="evidence" value="ECO:0007669"/>
    <property type="project" value="UniProtKB-KW"/>
</dbReference>
<dbReference type="GO" id="GO:0046872">
    <property type="term" value="F:metal ion binding"/>
    <property type="evidence" value="ECO:0007669"/>
    <property type="project" value="UniProtKB-KW"/>
</dbReference>
<dbReference type="GO" id="GO:0016853">
    <property type="term" value="F:isomerase activity"/>
    <property type="evidence" value="ECO:0007669"/>
    <property type="project" value="UniProtKB-KW"/>
</dbReference>
<dbReference type="InterPro" id="IPR036724">
    <property type="entry name" value="Cobalamin-bd_sf"/>
</dbReference>
<dbReference type="InterPro" id="IPR006159">
    <property type="entry name" value="Acid_CoA_mut_C"/>
</dbReference>
<evidence type="ECO:0000259" key="6">
    <source>
        <dbReference type="PROSITE" id="PS51332"/>
    </source>
</evidence>
<dbReference type="PANTHER" id="PTHR48101:SF1">
    <property type="entry name" value="METHYLMALONYL-COA MUTASE, LARGE SUBUNIT"/>
    <property type="match status" value="1"/>
</dbReference>
<name>A0AAX4NDL9_9ARCH</name>
<accession>A0AAX4NDL9</accession>
<evidence type="ECO:0000313" key="8">
    <source>
        <dbReference type="Proteomes" id="UP001451606"/>
    </source>
</evidence>
<evidence type="ECO:0000313" key="7">
    <source>
        <dbReference type="EMBL" id="WYX99487.1"/>
    </source>
</evidence>
<reference evidence="7 8" key="1">
    <citation type="submission" date="2023-09" db="EMBL/GenBank/DDBJ databases">
        <authorList>
            <person name="Golyshina O.V."/>
            <person name="Lunev E.A."/>
            <person name="Bargiela R."/>
            <person name="Gaines M.C."/>
            <person name="Daum B."/>
            <person name="Bale N.J."/>
            <person name="Koenen M."/>
            <person name="Sinninghe Damst J.S."/>
            <person name="Yakimov M."/>
            <person name="Golyshin P.N."/>
        </authorList>
    </citation>
    <scope>NUCLEOTIDE SEQUENCE [LARGE SCALE GENOMIC DNA]</scope>
    <source>
        <strain evidence="7 8">M1</strain>
    </source>
</reference>
<dbReference type="KEGG" id="omr:OXIME_000018"/>
<keyword evidence="2" id="KW-0846">Cobalamin</keyword>
<dbReference type="RefSeq" id="WP_393971461.1">
    <property type="nucleotide sequence ID" value="NZ_CP133772.1"/>
</dbReference>
<dbReference type="EMBL" id="CP133772">
    <property type="protein sequence ID" value="WYX99487.1"/>
    <property type="molecule type" value="Genomic_DNA"/>
</dbReference>
<feature type="domain" description="B12-binding" evidence="6">
    <location>
        <begin position="14"/>
        <end position="142"/>
    </location>
</feature>
<keyword evidence="4" id="KW-0413">Isomerase</keyword>
<dbReference type="SUPFAM" id="SSF52242">
    <property type="entry name" value="Cobalamin (vitamin B12)-binding domain"/>
    <property type="match status" value="1"/>
</dbReference>
<dbReference type="PANTHER" id="PTHR48101">
    <property type="entry name" value="METHYLMALONYL-COA MUTASE, MITOCHONDRIAL-RELATED"/>
    <property type="match status" value="1"/>
</dbReference>
<dbReference type="Gene3D" id="3.40.50.280">
    <property type="entry name" value="Cobalamin-binding domain"/>
    <property type="match status" value="1"/>
</dbReference>
<evidence type="ECO:0000256" key="3">
    <source>
        <dbReference type="ARBA" id="ARBA00022723"/>
    </source>
</evidence>
<gene>
    <name evidence="7" type="ORF">OXIME_000018</name>
</gene>
<dbReference type="GeneID" id="95966742"/>
<evidence type="ECO:0000256" key="5">
    <source>
        <dbReference type="ARBA" id="ARBA00023285"/>
    </source>
</evidence>
<dbReference type="Pfam" id="PF02310">
    <property type="entry name" value="B12-binding"/>
    <property type="match status" value="1"/>
</dbReference>
<dbReference type="AlphaFoldDB" id="A0AAX4NDL9"/>
<dbReference type="Proteomes" id="UP001451606">
    <property type="component" value="Chromosome"/>
</dbReference>
<dbReference type="CDD" id="cd02071">
    <property type="entry name" value="MM_CoA_mut_B12_BD"/>
    <property type="match status" value="1"/>
</dbReference>
<keyword evidence="3" id="KW-0479">Metal-binding</keyword>
<organism evidence="7 8">
    <name type="scientific">Oxyplasma meridianum</name>
    <dbReference type="NCBI Taxonomy" id="3073602"/>
    <lineage>
        <taxon>Archaea</taxon>
        <taxon>Methanobacteriati</taxon>
        <taxon>Thermoplasmatota</taxon>
        <taxon>Thermoplasmata</taxon>
        <taxon>Thermoplasmatales</taxon>
        <taxon>Thermoplasmataceae</taxon>
        <taxon>Oxyplasma</taxon>
    </lineage>
</organism>
<evidence type="ECO:0000256" key="2">
    <source>
        <dbReference type="ARBA" id="ARBA00022628"/>
    </source>
</evidence>
<proteinExistence type="predicted"/>
<keyword evidence="8" id="KW-1185">Reference proteome</keyword>
<comment type="cofactor">
    <cofactor evidence="1">
        <name>adenosylcob(III)alamin</name>
        <dbReference type="ChEBI" id="CHEBI:18408"/>
    </cofactor>
</comment>
<dbReference type="InterPro" id="IPR006158">
    <property type="entry name" value="Cobalamin-bd"/>
</dbReference>
<dbReference type="NCBIfam" id="TIGR00640">
    <property type="entry name" value="acid_CoA_mut_C"/>
    <property type="match status" value="1"/>
</dbReference>
<evidence type="ECO:0000256" key="1">
    <source>
        <dbReference type="ARBA" id="ARBA00001922"/>
    </source>
</evidence>
<protein>
    <submittedName>
        <fullName evidence="7">Cobalamin B12-binding domain-containing protein</fullName>
    </submittedName>
</protein>